<evidence type="ECO:0000256" key="3">
    <source>
        <dbReference type="ARBA" id="ARBA00022475"/>
    </source>
</evidence>
<evidence type="ECO:0000256" key="10">
    <source>
        <dbReference type="ARBA" id="ARBA00022989"/>
    </source>
</evidence>
<keyword evidence="10 14" id="KW-1133">Transmembrane helix</keyword>
<evidence type="ECO:0000256" key="4">
    <source>
        <dbReference type="ARBA" id="ARBA00022670"/>
    </source>
</evidence>
<keyword evidence="3 14" id="KW-1003">Cell membrane</keyword>
<dbReference type="GO" id="GO:0008237">
    <property type="term" value="F:metallopeptidase activity"/>
    <property type="evidence" value="ECO:0007669"/>
    <property type="project" value="UniProtKB-UniRule"/>
</dbReference>
<feature type="binding site" evidence="16">
    <location>
        <position position="71"/>
    </location>
    <ligand>
        <name>Zn(2+)</name>
        <dbReference type="ChEBI" id="CHEBI:29105"/>
        <note>catalytic</note>
    </ligand>
</feature>
<dbReference type="RefSeq" id="WP_103940380.1">
    <property type="nucleotide sequence ID" value="NZ_FNVO01000011.1"/>
</dbReference>
<dbReference type="CDD" id="cd06164">
    <property type="entry name" value="S2P-M50_SpoIVFB_CBS"/>
    <property type="match status" value="1"/>
</dbReference>
<keyword evidence="8 14" id="KW-0378">Hydrolase</keyword>
<dbReference type="Pfam" id="PF02163">
    <property type="entry name" value="Peptidase_M50"/>
    <property type="match status" value="2"/>
</dbReference>
<dbReference type="PROSITE" id="PS51371">
    <property type="entry name" value="CBS"/>
    <property type="match status" value="1"/>
</dbReference>
<gene>
    <name evidence="19" type="ORF">SAMN04489712_111254</name>
</gene>
<dbReference type="Pfam" id="PF00571">
    <property type="entry name" value="CBS"/>
    <property type="match status" value="2"/>
</dbReference>
<feature type="binding site" evidence="16">
    <location>
        <position position="166"/>
    </location>
    <ligand>
        <name>Zn(2+)</name>
        <dbReference type="ChEBI" id="CHEBI:29105"/>
        <note>catalytic</note>
    </ligand>
</feature>
<evidence type="ECO:0000256" key="15">
    <source>
        <dbReference type="PIRSR" id="PIRSR006404-1"/>
    </source>
</evidence>
<protein>
    <recommendedName>
        <fullName evidence="14">Zinc metalloprotease</fullName>
    </recommendedName>
</protein>
<dbReference type="Gene3D" id="3.10.580.10">
    <property type="entry name" value="CBS-domain"/>
    <property type="match status" value="1"/>
</dbReference>
<dbReference type="OrthoDB" id="9781963at2"/>
<keyword evidence="9 14" id="KW-0862">Zinc</keyword>
<keyword evidence="7" id="KW-0677">Repeat</keyword>
<dbReference type="AlphaFoldDB" id="A0A1H6CVM9"/>
<keyword evidence="13 14" id="KW-0472">Membrane</keyword>
<comment type="cofactor">
    <cofactor evidence="14 16">
        <name>Zn(2+)</name>
        <dbReference type="ChEBI" id="CHEBI:29105"/>
    </cofactor>
    <text evidence="14 16">Binds 1 zinc ion per subunit.</text>
</comment>
<feature type="domain" description="CBS" evidence="18">
    <location>
        <begin position="252"/>
        <end position="310"/>
    </location>
</feature>
<evidence type="ECO:0000256" key="8">
    <source>
        <dbReference type="ARBA" id="ARBA00022801"/>
    </source>
</evidence>
<accession>A0A1H6CVM9</accession>
<keyword evidence="5 14" id="KW-0812">Transmembrane</keyword>
<dbReference type="GO" id="GO:0006508">
    <property type="term" value="P:proteolysis"/>
    <property type="evidence" value="ECO:0007669"/>
    <property type="project" value="UniProtKB-KW"/>
</dbReference>
<feature type="transmembrane region" description="Helical" evidence="14">
    <location>
        <begin position="109"/>
        <end position="131"/>
    </location>
</feature>
<organism evidence="19 20">
    <name type="scientific">Thermomonospora echinospora</name>
    <dbReference type="NCBI Taxonomy" id="1992"/>
    <lineage>
        <taxon>Bacteria</taxon>
        <taxon>Bacillati</taxon>
        <taxon>Actinomycetota</taxon>
        <taxon>Actinomycetes</taxon>
        <taxon>Streptosporangiales</taxon>
        <taxon>Thermomonosporaceae</taxon>
        <taxon>Thermomonospora</taxon>
    </lineage>
</organism>
<dbReference type="InterPro" id="IPR016483">
    <property type="entry name" value="UCP006404_Pept_M50_CBS"/>
</dbReference>
<comment type="subcellular location">
    <subcellularLocation>
        <location evidence="1 14">Cell membrane</location>
        <topology evidence="1 14">Multi-pass membrane protein</topology>
    </subcellularLocation>
</comment>
<evidence type="ECO:0000256" key="13">
    <source>
        <dbReference type="ARBA" id="ARBA00023136"/>
    </source>
</evidence>
<dbReference type="PIRSF" id="PIRSF006404">
    <property type="entry name" value="UCP006404_Pept_M50_CBS"/>
    <property type="match status" value="1"/>
</dbReference>
<evidence type="ECO:0000313" key="20">
    <source>
        <dbReference type="Proteomes" id="UP000236723"/>
    </source>
</evidence>
<dbReference type="InterPro" id="IPR046342">
    <property type="entry name" value="CBS_dom_sf"/>
</dbReference>
<evidence type="ECO:0000256" key="14">
    <source>
        <dbReference type="PIRNR" id="PIRNR006404"/>
    </source>
</evidence>
<feature type="transmembrane region" description="Helical" evidence="14">
    <location>
        <begin position="49"/>
        <end position="67"/>
    </location>
</feature>
<evidence type="ECO:0000259" key="18">
    <source>
        <dbReference type="PROSITE" id="PS51371"/>
    </source>
</evidence>
<keyword evidence="4 14" id="KW-0645">Protease</keyword>
<feature type="transmembrane region" description="Helical" evidence="14">
    <location>
        <begin position="12"/>
        <end position="37"/>
    </location>
</feature>
<name>A0A1H6CVM9_9ACTN</name>
<proteinExistence type="inferred from homology"/>
<evidence type="ECO:0000256" key="9">
    <source>
        <dbReference type="ARBA" id="ARBA00022833"/>
    </source>
</evidence>
<evidence type="ECO:0000256" key="17">
    <source>
        <dbReference type="PROSITE-ProRule" id="PRU00703"/>
    </source>
</evidence>
<keyword evidence="20" id="KW-1185">Reference proteome</keyword>
<dbReference type="Proteomes" id="UP000236723">
    <property type="component" value="Unassembled WGS sequence"/>
</dbReference>
<evidence type="ECO:0000313" key="19">
    <source>
        <dbReference type="EMBL" id="SEG77139.1"/>
    </source>
</evidence>
<dbReference type="GO" id="GO:0005886">
    <property type="term" value="C:plasma membrane"/>
    <property type="evidence" value="ECO:0007669"/>
    <property type="project" value="UniProtKB-SubCell"/>
</dbReference>
<evidence type="ECO:0000256" key="6">
    <source>
        <dbReference type="ARBA" id="ARBA00022723"/>
    </source>
</evidence>
<dbReference type="SMART" id="SM00116">
    <property type="entry name" value="CBS"/>
    <property type="match status" value="2"/>
</dbReference>
<keyword evidence="11 14" id="KW-0482">Metalloprotease</keyword>
<keyword evidence="6 14" id="KW-0479">Metal-binding</keyword>
<evidence type="ECO:0000256" key="1">
    <source>
        <dbReference type="ARBA" id="ARBA00004651"/>
    </source>
</evidence>
<feature type="active site" evidence="15">
    <location>
        <position position="68"/>
    </location>
</feature>
<evidence type="ECO:0000256" key="2">
    <source>
        <dbReference type="ARBA" id="ARBA00007931"/>
    </source>
</evidence>
<dbReference type="InterPro" id="IPR000644">
    <property type="entry name" value="CBS_dom"/>
</dbReference>
<evidence type="ECO:0000256" key="11">
    <source>
        <dbReference type="ARBA" id="ARBA00023049"/>
    </source>
</evidence>
<evidence type="ECO:0000256" key="7">
    <source>
        <dbReference type="ARBA" id="ARBA00022737"/>
    </source>
</evidence>
<reference evidence="20" key="1">
    <citation type="submission" date="2016-10" db="EMBL/GenBank/DDBJ databases">
        <authorList>
            <person name="Varghese N."/>
            <person name="Submissions S."/>
        </authorList>
    </citation>
    <scope>NUCLEOTIDE SEQUENCE [LARGE SCALE GENOMIC DNA]</scope>
    <source>
        <strain evidence="20">DSM 43163</strain>
    </source>
</reference>
<dbReference type="SUPFAM" id="SSF54631">
    <property type="entry name" value="CBS-domain pair"/>
    <property type="match status" value="1"/>
</dbReference>
<feature type="binding site" evidence="16">
    <location>
        <position position="67"/>
    </location>
    <ligand>
        <name>Zn(2+)</name>
        <dbReference type="ChEBI" id="CHEBI:29105"/>
        <note>catalytic</note>
    </ligand>
</feature>
<dbReference type="PANTHER" id="PTHR39188">
    <property type="entry name" value="MEMBRANE-ASSOCIATED ZINC METALLOPROTEASE M50B"/>
    <property type="match status" value="1"/>
</dbReference>
<evidence type="ECO:0000256" key="5">
    <source>
        <dbReference type="ARBA" id="ARBA00022692"/>
    </source>
</evidence>
<dbReference type="PANTHER" id="PTHR39188:SF3">
    <property type="entry name" value="STAGE IV SPORULATION PROTEIN FB"/>
    <property type="match status" value="1"/>
</dbReference>
<evidence type="ECO:0000256" key="12">
    <source>
        <dbReference type="ARBA" id="ARBA00023122"/>
    </source>
</evidence>
<evidence type="ECO:0000256" key="16">
    <source>
        <dbReference type="PIRSR" id="PIRSR006404-2"/>
    </source>
</evidence>
<keyword evidence="12 17" id="KW-0129">CBS domain</keyword>
<dbReference type="GO" id="GO:0046872">
    <property type="term" value="F:metal ion binding"/>
    <property type="evidence" value="ECO:0007669"/>
    <property type="project" value="UniProtKB-UniRule"/>
</dbReference>
<dbReference type="EMBL" id="FNVO01000011">
    <property type="protein sequence ID" value="SEG77139.1"/>
    <property type="molecule type" value="Genomic_DNA"/>
</dbReference>
<dbReference type="InterPro" id="IPR008915">
    <property type="entry name" value="Peptidase_M50"/>
</dbReference>
<feature type="transmembrane region" description="Helical" evidence="14">
    <location>
        <begin position="143"/>
        <end position="163"/>
    </location>
</feature>
<feature type="transmembrane region" description="Helical" evidence="14">
    <location>
        <begin position="198"/>
        <end position="227"/>
    </location>
</feature>
<sequence length="393" mass="41689">MNESIRLGRIAGIRVGLNLSVLVIVAIVVIGLAFGQLPAAFRGYSPAEYVLAGVLAAVAFLASLLAHELAHAIVARRNGLEVEGITLWLLGGVARLRGEPRSPGADFRIAFIGPLTSVLLGLVFALLAELVARATGSRLATGVLAYLALVNLVLAVFNLIPAAPLDGGRVLRAALWRWWGDRHRAAISATRAGRVFGFVLIVLGAVQIFAGFGFNGLWLALIGWFLVSAASAEEQQTAVQSALGGVRVADVMTPQPVAAHPDDTVAGFIDRVVLSHRFSTYPLLDEAGRLSGLVTLNRIRAVPAERRADTTLREIACPPQEVPRGRPEQPIIELMAEMTGCTDGRAVVVTPDERVIGLVTPSDISRTLQLGELAGGPGLHRGADTVTLPQRRH</sequence>
<comment type="similarity">
    <text evidence="2 14">Belongs to the peptidase M50B family.</text>
</comment>